<comment type="caution">
    <text evidence="10">The sequence shown here is derived from an EMBL/GenBank/DDBJ whole genome shotgun (WGS) entry which is preliminary data.</text>
</comment>
<reference evidence="10 11" key="1">
    <citation type="submission" date="2023-03" db="EMBL/GenBank/DDBJ databases">
        <title>Draft genome sequence of Thalassotalea eurytherma JCM 18482T.</title>
        <authorList>
            <person name="Sawabe T."/>
        </authorList>
    </citation>
    <scope>NUCLEOTIDE SEQUENCE [LARGE SCALE GENOMIC DNA]</scope>
    <source>
        <strain evidence="10 11">JCM 18482</strain>
    </source>
</reference>
<evidence type="ECO:0000256" key="7">
    <source>
        <dbReference type="ARBA" id="ARBA00023136"/>
    </source>
</evidence>
<keyword evidence="3" id="KW-1003">Cell membrane</keyword>
<feature type="transmembrane region" description="Helical" evidence="9">
    <location>
        <begin position="80"/>
        <end position="97"/>
    </location>
</feature>
<feature type="transmembrane region" description="Helical" evidence="9">
    <location>
        <begin position="47"/>
        <end position="68"/>
    </location>
</feature>
<evidence type="ECO:0000256" key="5">
    <source>
        <dbReference type="ARBA" id="ARBA00022692"/>
    </source>
</evidence>
<protein>
    <submittedName>
        <fullName evidence="10">Membrane protein</fullName>
    </submittedName>
</protein>
<keyword evidence="4" id="KW-0997">Cell inner membrane</keyword>
<evidence type="ECO:0000256" key="1">
    <source>
        <dbReference type="ARBA" id="ARBA00004429"/>
    </source>
</evidence>
<evidence type="ECO:0000256" key="9">
    <source>
        <dbReference type="SAM" id="Phobius"/>
    </source>
</evidence>
<accession>A0ABQ6H6B2</accession>
<evidence type="ECO:0000256" key="2">
    <source>
        <dbReference type="ARBA" id="ARBA00022448"/>
    </source>
</evidence>
<comment type="subcellular location">
    <subcellularLocation>
        <location evidence="1">Cell inner membrane</location>
        <topology evidence="1">Multi-pass membrane protein</topology>
    </subcellularLocation>
</comment>
<dbReference type="InterPro" id="IPR007272">
    <property type="entry name" value="Sulf_transp_TsuA/YedE"/>
</dbReference>
<dbReference type="RefSeq" id="WP_284209162.1">
    <property type="nucleotide sequence ID" value="NZ_BSSU01000021.1"/>
</dbReference>
<name>A0ABQ6H6B2_9GAMM</name>
<evidence type="ECO:0000256" key="8">
    <source>
        <dbReference type="ARBA" id="ARBA00035655"/>
    </source>
</evidence>
<evidence type="ECO:0000256" key="3">
    <source>
        <dbReference type="ARBA" id="ARBA00022475"/>
    </source>
</evidence>
<dbReference type="Proteomes" id="UP001157133">
    <property type="component" value="Unassembled WGS sequence"/>
</dbReference>
<organism evidence="10 11">
    <name type="scientific">Thalassotalea eurytherma</name>
    <dbReference type="NCBI Taxonomy" id="1144278"/>
    <lineage>
        <taxon>Bacteria</taxon>
        <taxon>Pseudomonadati</taxon>
        <taxon>Pseudomonadota</taxon>
        <taxon>Gammaproteobacteria</taxon>
        <taxon>Alteromonadales</taxon>
        <taxon>Colwelliaceae</taxon>
        <taxon>Thalassotalea</taxon>
    </lineage>
</organism>
<feature type="transmembrane region" description="Helical" evidence="9">
    <location>
        <begin position="117"/>
        <end position="134"/>
    </location>
</feature>
<proteinExistence type="inferred from homology"/>
<keyword evidence="6 9" id="KW-1133">Transmembrane helix</keyword>
<dbReference type="PANTHER" id="PTHR30574:SF1">
    <property type="entry name" value="SULPHUR TRANSPORT DOMAIN-CONTAINING PROTEIN"/>
    <property type="match status" value="1"/>
</dbReference>
<dbReference type="PANTHER" id="PTHR30574">
    <property type="entry name" value="INNER MEMBRANE PROTEIN YEDE"/>
    <property type="match status" value="1"/>
</dbReference>
<keyword evidence="5 9" id="KW-0812">Transmembrane</keyword>
<keyword evidence="7 9" id="KW-0472">Membrane</keyword>
<evidence type="ECO:0000256" key="4">
    <source>
        <dbReference type="ARBA" id="ARBA00022519"/>
    </source>
</evidence>
<gene>
    <name evidence="10" type="ORF">theurythT_31350</name>
</gene>
<evidence type="ECO:0000256" key="6">
    <source>
        <dbReference type="ARBA" id="ARBA00022989"/>
    </source>
</evidence>
<evidence type="ECO:0000313" key="11">
    <source>
        <dbReference type="Proteomes" id="UP001157133"/>
    </source>
</evidence>
<keyword evidence="2" id="KW-0813">Transport</keyword>
<keyword evidence="11" id="KW-1185">Reference proteome</keyword>
<sequence>MTFPFVDALVGGLLLGISATLLMLFCGKTAGISGIVGGLIPPRVGDVAWRVLFILGMAVGGYIAVTAFHVETVASYNDSTAVVIIAGLLVGIGTKLANGCTSGHGIVGIGRLSKRSLVATIVFMLSAIITYNLMSFI</sequence>
<dbReference type="Pfam" id="PF04143">
    <property type="entry name" value="Sulf_transp"/>
    <property type="match status" value="1"/>
</dbReference>
<evidence type="ECO:0000313" key="10">
    <source>
        <dbReference type="EMBL" id="GLX83682.1"/>
    </source>
</evidence>
<dbReference type="EMBL" id="BSSU01000021">
    <property type="protein sequence ID" value="GLX83682.1"/>
    <property type="molecule type" value="Genomic_DNA"/>
</dbReference>
<feature type="transmembrane region" description="Helical" evidence="9">
    <location>
        <begin position="6"/>
        <end position="26"/>
    </location>
</feature>
<comment type="similarity">
    <text evidence="8">Belongs to the TsuA/YedE (TC 9.B.102) family.</text>
</comment>